<keyword evidence="3" id="KW-1185">Reference proteome</keyword>
<keyword evidence="1" id="KW-0472">Membrane</keyword>
<dbReference type="Proteomes" id="UP001596455">
    <property type="component" value="Unassembled WGS sequence"/>
</dbReference>
<dbReference type="EMBL" id="JBHTCQ010000003">
    <property type="protein sequence ID" value="MFC7406526.1"/>
    <property type="molecule type" value="Genomic_DNA"/>
</dbReference>
<evidence type="ECO:0000256" key="1">
    <source>
        <dbReference type="SAM" id="Phobius"/>
    </source>
</evidence>
<keyword evidence="1" id="KW-1133">Transmembrane helix</keyword>
<organism evidence="2 3">
    <name type="scientific">Georgenia alba</name>
    <dbReference type="NCBI Taxonomy" id="2233858"/>
    <lineage>
        <taxon>Bacteria</taxon>
        <taxon>Bacillati</taxon>
        <taxon>Actinomycetota</taxon>
        <taxon>Actinomycetes</taxon>
        <taxon>Micrococcales</taxon>
        <taxon>Bogoriellaceae</taxon>
        <taxon>Georgenia</taxon>
    </lineage>
</organism>
<dbReference type="RefSeq" id="WP_382396000.1">
    <property type="nucleotide sequence ID" value="NZ_JBHTCQ010000003.1"/>
</dbReference>
<name>A0ABW2QAL5_9MICO</name>
<feature type="transmembrane region" description="Helical" evidence="1">
    <location>
        <begin position="171"/>
        <end position="190"/>
    </location>
</feature>
<comment type="caution">
    <text evidence="2">The sequence shown here is derived from an EMBL/GenBank/DDBJ whole genome shotgun (WGS) entry which is preliminary data.</text>
</comment>
<sequence length="210" mass="23041">MRGWRRRWQLKKVKPGDGSPLKPYRGWHVLWRTVFTLDHAGHEYALDVDFFDLEGRARFYRDGSQVAVAEMPAAFPVPDGAVEAASSTYGMRRAHLVLTSGQERQLDPAPRTGEAWRARLAERRPGLSRALATGAVVVLVAALLLGLPQAMEQLSRIPVVADHLGTFTSPVTLPAWLNTALGVAGVLAALERALSLRHHWLIDGDGLLGD</sequence>
<accession>A0ABW2QAL5</accession>
<gene>
    <name evidence="2" type="ORF">ACFQQL_15510</name>
</gene>
<reference evidence="3" key="1">
    <citation type="journal article" date="2019" name="Int. J. Syst. Evol. Microbiol.">
        <title>The Global Catalogue of Microorganisms (GCM) 10K type strain sequencing project: providing services to taxonomists for standard genome sequencing and annotation.</title>
        <authorList>
            <consortium name="The Broad Institute Genomics Platform"/>
            <consortium name="The Broad Institute Genome Sequencing Center for Infectious Disease"/>
            <person name="Wu L."/>
            <person name="Ma J."/>
        </authorList>
    </citation>
    <scope>NUCLEOTIDE SEQUENCE [LARGE SCALE GENOMIC DNA]</scope>
    <source>
        <strain evidence="3">JCM 1490</strain>
    </source>
</reference>
<feature type="transmembrane region" description="Helical" evidence="1">
    <location>
        <begin position="127"/>
        <end position="151"/>
    </location>
</feature>
<proteinExistence type="predicted"/>
<evidence type="ECO:0000313" key="3">
    <source>
        <dbReference type="Proteomes" id="UP001596455"/>
    </source>
</evidence>
<evidence type="ECO:0000313" key="2">
    <source>
        <dbReference type="EMBL" id="MFC7406526.1"/>
    </source>
</evidence>
<keyword evidence="1" id="KW-0812">Transmembrane</keyword>
<protein>
    <submittedName>
        <fullName evidence="2">Uncharacterized protein</fullName>
    </submittedName>
</protein>